<dbReference type="Proteomes" id="UP001497472">
    <property type="component" value="Unassembled WGS sequence"/>
</dbReference>
<gene>
    <name evidence="2" type="ORF">LNINA_LOCUS10766</name>
</gene>
<reference evidence="2 3" key="1">
    <citation type="submission" date="2023-11" db="EMBL/GenBank/DDBJ databases">
        <authorList>
            <person name="Okamura Y."/>
        </authorList>
    </citation>
    <scope>NUCLEOTIDE SEQUENCE [LARGE SCALE GENOMIC DNA]</scope>
</reference>
<evidence type="ECO:0000256" key="1">
    <source>
        <dbReference type="SAM" id="MobiDB-lite"/>
    </source>
</evidence>
<feature type="compositionally biased region" description="Polar residues" evidence="1">
    <location>
        <begin position="174"/>
        <end position="194"/>
    </location>
</feature>
<feature type="compositionally biased region" description="Basic and acidic residues" evidence="1">
    <location>
        <begin position="107"/>
        <end position="148"/>
    </location>
</feature>
<feature type="region of interest" description="Disordered" evidence="1">
    <location>
        <begin position="253"/>
        <end position="290"/>
    </location>
</feature>
<feature type="compositionally biased region" description="Pro residues" evidence="1">
    <location>
        <begin position="156"/>
        <end position="165"/>
    </location>
</feature>
<name>A0AAV1JTB9_9NEOP</name>
<proteinExistence type="predicted"/>
<organism evidence="2 3">
    <name type="scientific">Leptosia nina</name>
    <dbReference type="NCBI Taxonomy" id="320188"/>
    <lineage>
        <taxon>Eukaryota</taxon>
        <taxon>Metazoa</taxon>
        <taxon>Ecdysozoa</taxon>
        <taxon>Arthropoda</taxon>
        <taxon>Hexapoda</taxon>
        <taxon>Insecta</taxon>
        <taxon>Pterygota</taxon>
        <taxon>Neoptera</taxon>
        <taxon>Endopterygota</taxon>
        <taxon>Lepidoptera</taxon>
        <taxon>Glossata</taxon>
        <taxon>Ditrysia</taxon>
        <taxon>Papilionoidea</taxon>
        <taxon>Pieridae</taxon>
        <taxon>Pierinae</taxon>
        <taxon>Leptosia</taxon>
    </lineage>
</organism>
<keyword evidence="3" id="KW-1185">Reference proteome</keyword>
<dbReference type="EMBL" id="CAVLEF010000132">
    <property type="protein sequence ID" value="CAK1551644.1"/>
    <property type="molecule type" value="Genomic_DNA"/>
</dbReference>
<accession>A0AAV1JTB9</accession>
<feature type="compositionally biased region" description="Polar residues" evidence="1">
    <location>
        <begin position="62"/>
        <end position="73"/>
    </location>
</feature>
<dbReference type="AlphaFoldDB" id="A0AAV1JTB9"/>
<sequence>MFKFRGFRASFDFITGKQRGFDCDLTPVSINGSYRTCRDENNVFEDTFKPHRTIVPSMVQLPPSQSTTPMKQSKSSEDLLTLEPAQNVRKSAPDLSFPEQTNNTSIKEQKRLDKQRMIEQKNQEKLAAKEKQKQEKLAKEKLKQEKISRSKKKNAPTPPQPPNQNVPPSQLSPINQQTLQNQNYSKTQQETPKQNAPPVPNTNIRPLAEDTSLSQPPPPPYGEFPEIKVDDARSNITFGKPVNDSSWELISEHREQMSKPTSSAPIAPKRRKDMEYNVGSLRLGGNSEAR</sequence>
<evidence type="ECO:0000313" key="3">
    <source>
        <dbReference type="Proteomes" id="UP001497472"/>
    </source>
</evidence>
<feature type="region of interest" description="Disordered" evidence="1">
    <location>
        <begin position="55"/>
        <end position="226"/>
    </location>
</feature>
<protein>
    <submittedName>
        <fullName evidence="2">Uncharacterized protein</fullName>
    </submittedName>
</protein>
<comment type="caution">
    <text evidence="2">The sequence shown here is derived from an EMBL/GenBank/DDBJ whole genome shotgun (WGS) entry which is preliminary data.</text>
</comment>
<evidence type="ECO:0000313" key="2">
    <source>
        <dbReference type="EMBL" id="CAK1551644.1"/>
    </source>
</evidence>